<feature type="region of interest" description="Disordered" evidence="1">
    <location>
        <begin position="133"/>
        <end position="187"/>
    </location>
</feature>
<evidence type="ECO:0000313" key="3">
    <source>
        <dbReference type="EMBL" id="KAK9268289.1"/>
    </source>
</evidence>
<sequence>MRDSGSFKKFHTDKGASAGCQDVNEDSFGQSHRRGSRRTIIDDVSESLSDIDDREVITYLHSEKEMHYKRMIWEVMNRDFQKIRKQKRAKEAKKTIPAKKAAKITSQIEKKRLSSKINYDVLKRLIDEPVEIPERAKGDGADFDSGNCGNAQSSDFSVEAHNFEKSNYGDECEHENGPSEEIDASSVYYDNSYYGNKEDGYSYDDDYDYEQY</sequence>
<dbReference type="InterPro" id="IPR011665">
    <property type="entry name" value="BRF1_TBP-bd_dom"/>
</dbReference>
<comment type="caution">
    <text evidence="3">The sequence shown here is derived from an EMBL/GenBank/DDBJ whole genome shotgun (WGS) entry which is preliminary data.</text>
</comment>
<protein>
    <recommendedName>
        <fullName evidence="2">Brf1 TBP-binding domain-containing protein</fullName>
    </recommendedName>
</protein>
<organism evidence="3 4">
    <name type="scientific">Liquidambar formosana</name>
    <name type="common">Formosan gum</name>
    <dbReference type="NCBI Taxonomy" id="63359"/>
    <lineage>
        <taxon>Eukaryota</taxon>
        <taxon>Viridiplantae</taxon>
        <taxon>Streptophyta</taxon>
        <taxon>Embryophyta</taxon>
        <taxon>Tracheophyta</taxon>
        <taxon>Spermatophyta</taxon>
        <taxon>Magnoliopsida</taxon>
        <taxon>eudicotyledons</taxon>
        <taxon>Gunneridae</taxon>
        <taxon>Pentapetalae</taxon>
        <taxon>Saxifragales</taxon>
        <taxon>Altingiaceae</taxon>
        <taxon>Liquidambar</taxon>
    </lineage>
</organism>
<evidence type="ECO:0000259" key="2">
    <source>
        <dbReference type="Pfam" id="PF07741"/>
    </source>
</evidence>
<feature type="region of interest" description="Disordered" evidence="1">
    <location>
        <begin position="1"/>
        <end position="39"/>
    </location>
</feature>
<feature type="compositionally biased region" description="Polar residues" evidence="1">
    <location>
        <begin position="147"/>
        <end position="156"/>
    </location>
</feature>
<accession>A0AAP0R4T5</accession>
<proteinExistence type="predicted"/>
<reference evidence="3 4" key="1">
    <citation type="journal article" date="2024" name="Plant J.">
        <title>Genome sequences and population genomics reveal climatic adaptation and genomic divergence between two closely related sweetgum species.</title>
        <authorList>
            <person name="Xu W.Q."/>
            <person name="Ren C.Q."/>
            <person name="Zhang X.Y."/>
            <person name="Comes H.P."/>
            <person name="Liu X.H."/>
            <person name="Li Y.G."/>
            <person name="Kettle C.J."/>
            <person name="Jalonen R."/>
            <person name="Gaisberger H."/>
            <person name="Ma Y.Z."/>
            <person name="Qiu Y.X."/>
        </authorList>
    </citation>
    <scope>NUCLEOTIDE SEQUENCE [LARGE SCALE GENOMIC DNA]</scope>
    <source>
        <strain evidence="3">Hangzhou</strain>
    </source>
</reference>
<dbReference type="Pfam" id="PF07741">
    <property type="entry name" value="BRF1"/>
    <property type="match status" value="1"/>
</dbReference>
<feature type="compositionally biased region" description="Acidic residues" evidence="1">
    <location>
        <begin position="201"/>
        <end position="212"/>
    </location>
</feature>
<name>A0AAP0R4T5_LIQFO</name>
<dbReference type="AlphaFoldDB" id="A0AAP0R4T5"/>
<keyword evidence="4" id="KW-1185">Reference proteome</keyword>
<dbReference type="EMBL" id="JBBPBK010000016">
    <property type="protein sequence ID" value="KAK9268289.1"/>
    <property type="molecule type" value="Genomic_DNA"/>
</dbReference>
<dbReference type="Gene3D" id="1.20.5.650">
    <property type="entry name" value="Single helix bin"/>
    <property type="match status" value="1"/>
</dbReference>
<feature type="region of interest" description="Disordered" evidence="1">
    <location>
        <begin position="193"/>
        <end position="212"/>
    </location>
</feature>
<feature type="compositionally biased region" description="Basic and acidic residues" evidence="1">
    <location>
        <begin position="1"/>
        <end position="14"/>
    </location>
</feature>
<evidence type="ECO:0000256" key="1">
    <source>
        <dbReference type="SAM" id="MobiDB-lite"/>
    </source>
</evidence>
<evidence type="ECO:0000313" key="4">
    <source>
        <dbReference type="Proteomes" id="UP001415857"/>
    </source>
</evidence>
<dbReference type="Proteomes" id="UP001415857">
    <property type="component" value="Unassembled WGS sequence"/>
</dbReference>
<gene>
    <name evidence="3" type="ORF">L1049_010732</name>
</gene>
<feature type="domain" description="Brf1 TBP-binding" evidence="2">
    <location>
        <begin position="49"/>
        <end position="98"/>
    </location>
</feature>
<feature type="compositionally biased region" description="Acidic residues" evidence="1">
    <location>
        <begin position="170"/>
        <end position="183"/>
    </location>
</feature>